<dbReference type="eggNOG" id="COG0642">
    <property type="taxonomic scope" value="Bacteria"/>
</dbReference>
<evidence type="ECO:0000256" key="3">
    <source>
        <dbReference type="ARBA" id="ARBA00012438"/>
    </source>
</evidence>
<dbReference type="EMBL" id="LT906439">
    <property type="protein sequence ID" value="SNU89958.1"/>
    <property type="molecule type" value="Genomic_DNA"/>
</dbReference>
<dbReference type="GO" id="GO:0000155">
    <property type="term" value="F:phosphorelay sensor kinase activity"/>
    <property type="evidence" value="ECO:0007669"/>
    <property type="project" value="InterPro"/>
</dbReference>
<dbReference type="EC" id="2.7.13.3" evidence="3"/>
<evidence type="ECO:0000256" key="1">
    <source>
        <dbReference type="ARBA" id="ARBA00000085"/>
    </source>
</evidence>
<keyword evidence="6" id="KW-0418">Kinase</keyword>
<dbReference type="Pfam" id="PF02518">
    <property type="entry name" value="HATPase_c"/>
    <property type="match status" value="1"/>
</dbReference>
<name>A0A239SYL5_9STRE</name>
<dbReference type="Gene3D" id="3.30.565.10">
    <property type="entry name" value="Histidine kinase-like ATPase, C-terminal domain"/>
    <property type="match status" value="1"/>
</dbReference>
<keyword evidence="4" id="KW-0597">Phosphoprotein</keyword>
<dbReference type="CDD" id="cd00082">
    <property type="entry name" value="HisKA"/>
    <property type="match status" value="1"/>
</dbReference>
<dbReference type="RefSeq" id="WP_018373423.1">
    <property type="nucleotide sequence ID" value="NZ_LT906439.1"/>
</dbReference>
<protein>
    <recommendedName>
        <fullName evidence="3">histidine kinase</fullName>
        <ecNumber evidence="3">2.7.13.3</ecNumber>
    </recommendedName>
</protein>
<evidence type="ECO:0000256" key="7">
    <source>
        <dbReference type="ARBA" id="ARBA00023012"/>
    </source>
</evidence>
<dbReference type="InterPro" id="IPR003594">
    <property type="entry name" value="HATPase_dom"/>
</dbReference>
<keyword evidence="8" id="KW-0812">Transmembrane</keyword>
<comment type="catalytic activity">
    <reaction evidence="1">
        <text>ATP + protein L-histidine = ADP + protein N-phospho-L-histidine.</text>
        <dbReference type="EC" id="2.7.13.3"/>
    </reaction>
</comment>
<dbReference type="GO" id="GO:0016036">
    <property type="term" value="P:cellular response to phosphate starvation"/>
    <property type="evidence" value="ECO:0007669"/>
    <property type="project" value="TreeGrafter"/>
</dbReference>
<dbReference type="InterPro" id="IPR036890">
    <property type="entry name" value="HATPase_C_sf"/>
</dbReference>
<dbReference type="InterPro" id="IPR050351">
    <property type="entry name" value="BphY/WalK/GraS-like"/>
</dbReference>
<feature type="transmembrane region" description="Helical" evidence="8">
    <location>
        <begin position="59"/>
        <end position="77"/>
    </location>
</feature>
<organism evidence="10 11">
    <name type="scientific">Streptococcus merionis</name>
    <dbReference type="NCBI Taxonomy" id="400065"/>
    <lineage>
        <taxon>Bacteria</taxon>
        <taxon>Bacillati</taxon>
        <taxon>Bacillota</taxon>
        <taxon>Bacilli</taxon>
        <taxon>Lactobacillales</taxon>
        <taxon>Streptococcaceae</taxon>
        <taxon>Streptococcus</taxon>
    </lineage>
</organism>
<dbReference type="Proteomes" id="UP000215185">
    <property type="component" value="Chromosome 1"/>
</dbReference>
<dbReference type="GO" id="GO:0004721">
    <property type="term" value="F:phosphoprotein phosphatase activity"/>
    <property type="evidence" value="ECO:0007669"/>
    <property type="project" value="TreeGrafter"/>
</dbReference>
<reference evidence="10 11" key="1">
    <citation type="submission" date="2017-06" db="EMBL/GenBank/DDBJ databases">
        <authorList>
            <consortium name="Pathogen Informatics"/>
        </authorList>
    </citation>
    <scope>NUCLEOTIDE SEQUENCE [LARGE SCALE GENOMIC DNA]</scope>
    <source>
        <strain evidence="10 11">NCTC13788</strain>
    </source>
</reference>
<dbReference type="InterPro" id="IPR005467">
    <property type="entry name" value="His_kinase_dom"/>
</dbReference>
<dbReference type="PANTHER" id="PTHR45453">
    <property type="entry name" value="PHOSPHATE REGULON SENSOR PROTEIN PHOR"/>
    <property type="match status" value="1"/>
</dbReference>
<keyword evidence="11" id="KW-1185">Reference proteome</keyword>
<keyword evidence="8" id="KW-0472">Membrane</keyword>
<keyword evidence="5 10" id="KW-0808">Transferase</keyword>
<dbReference type="SMART" id="SM00387">
    <property type="entry name" value="HATPase_c"/>
    <property type="match status" value="1"/>
</dbReference>
<gene>
    <name evidence="10" type="primary">creC</name>
    <name evidence="10" type="ORF">SAMEA4412692_01685</name>
</gene>
<evidence type="ECO:0000313" key="10">
    <source>
        <dbReference type="EMBL" id="SNU89958.1"/>
    </source>
</evidence>
<dbReference type="OrthoDB" id="84942at2"/>
<evidence type="ECO:0000256" key="5">
    <source>
        <dbReference type="ARBA" id="ARBA00022679"/>
    </source>
</evidence>
<proteinExistence type="predicted"/>
<dbReference type="KEGG" id="smen:SAMEA4412692_1685"/>
<accession>A0A239SYL5</accession>
<dbReference type="STRING" id="1123308.GCA_000380085_00852"/>
<evidence type="ECO:0000256" key="4">
    <source>
        <dbReference type="ARBA" id="ARBA00022553"/>
    </source>
</evidence>
<dbReference type="InterPro" id="IPR036097">
    <property type="entry name" value="HisK_dim/P_sf"/>
</dbReference>
<dbReference type="InterPro" id="IPR003661">
    <property type="entry name" value="HisK_dim/P_dom"/>
</dbReference>
<dbReference type="SMART" id="SM00388">
    <property type="entry name" value="HisKA"/>
    <property type="match status" value="1"/>
</dbReference>
<evidence type="ECO:0000259" key="9">
    <source>
        <dbReference type="PROSITE" id="PS50109"/>
    </source>
</evidence>
<keyword evidence="7" id="KW-0902">Two-component regulatory system</keyword>
<feature type="transmembrane region" description="Helical" evidence="8">
    <location>
        <begin position="21"/>
        <end position="39"/>
    </location>
</feature>
<evidence type="ECO:0000256" key="6">
    <source>
        <dbReference type="ARBA" id="ARBA00022777"/>
    </source>
</evidence>
<evidence type="ECO:0000256" key="8">
    <source>
        <dbReference type="SAM" id="Phobius"/>
    </source>
</evidence>
<dbReference type="GO" id="GO:0005886">
    <property type="term" value="C:plasma membrane"/>
    <property type="evidence" value="ECO:0007669"/>
    <property type="project" value="TreeGrafter"/>
</dbReference>
<dbReference type="SUPFAM" id="SSF55874">
    <property type="entry name" value="ATPase domain of HSP90 chaperone/DNA topoisomerase II/histidine kinase"/>
    <property type="match status" value="1"/>
</dbReference>
<dbReference type="Pfam" id="PF00512">
    <property type="entry name" value="HisKA"/>
    <property type="match status" value="1"/>
</dbReference>
<evidence type="ECO:0000256" key="2">
    <source>
        <dbReference type="ARBA" id="ARBA00004370"/>
    </source>
</evidence>
<dbReference type="SUPFAM" id="SSF47384">
    <property type="entry name" value="Homodimeric domain of signal transducing histidine kinase"/>
    <property type="match status" value="1"/>
</dbReference>
<dbReference type="AlphaFoldDB" id="A0A239SYL5"/>
<sequence length="365" mass="42394">MERRLDFEGLVKKTKRTIIRQFCLSVVIAYIIPISAISVDFTKDSQQIGHELFKVIFNVFSWLYICISLLIILTFNIRRFFKTIKNEMNIVYHQSIWLSSNNSSSSLTLHEFIETNKRIELMQQKIKNMIEIEKHQKEDVLFRVSAMAHDLKTPLTVIKGNSELLQLVELSEVDQQCVKDIEKASSQLENYFNQLINYSKTLYDEEVVLNKFNVKNLEKIIQQECIYLIGEKIDYEYTSYITTDFKVNIDLDLLIRSVTNIINNAIFYADDSGKFVKITLSEDSRYLIIGIWNNGSEFSDDVLSNFGKLFYREDISRTSQMQHFGIGLAFVKQVMDRHSGELILKNTNPGALVEMLIPKTITLGK</sequence>
<keyword evidence="8" id="KW-1133">Transmembrane helix</keyword>
<dbReference type="PROSITE" id="PS50109">
    <property type="entry name" value="HIS_KIN"/>
    <property type="match status" value="1"/>
</dbReference>
<dbReference type="PRINTS" id="PR01780">
    <property type="entry name" value="LANTIREGPROT"/>
</dbReference>
<comment type="subcellular location">
    <subcellularLocation>
        <location evidence="2">Membrane</location>
    </subcellularLocation>
</comment>
<dbReference type="InterPro" id="IPR008358">
    <property type="entry name" value="Sig_transdc_His_kin/Pase_MprB"/>
</dbReference>
<feature type="domain" description="Histidine kinase" evidence="9">
    <location>
        <begin position="146"/>
        <end position="361"/>
    </location>
</feature>
<dbReference type="Gene3D" id="1.10.287.130">
    <property type="match status" value="1"/>
</dbReference>
<evidence type="ECO:0000313" key="11">
    <source>
        <dbReference type="Proteomes" id="UP000215185"/>
    </source>
</evidence>
<dbReference type="PANTHER" id="PTHR45453:SF1">
    <property type="entry name" value="PHOSPHATE REGULON SENSOR PROTEIN PHOR"/>
    <property type="match status" value="1"/>
</dbReference>